<dbReference type="EMBL" id="BMWS01000011">
    <property type="protein sequence ID" value="GGX17911.1"/>
    <property type="molecule type" value="Genomic_DNA"/>
</dbReference>
<organism evidence="1 2">
    <name type="scientific">Aquimarina muelleri</name>
    <dbReference type="NCBI Taxonomy" id="279356"/>
    <lineage>
        <taxon>Bacteria</taxon>
        <taxon>Pseudomonadati</taxon>
        <taxon>Bacteroidota</taxon>
        <taxon>Flavobacteriia</taxon>
        <taxon>Flavobacteriales</taxon>
        <taxon>Flavobacteriaceae</taxon>
        <taxon>Aquimarina</taxon>
    </lineage>
</organism>
<evidence type="ECO:0000313" key="1">
    <source>
        <dbReference type="EMBL" id="GGX17911.1"/>
    </source>
</evidence>
<keyword evidence="2" id="KW-1185">Reference proteome</keyword>
<dbReference type="Proteomes" id="UP000601108">
    <property type="component" value="Unassembled WGS sequence"/>
</dbReference>
<accession>A0A918N480</accession>
<proteinExistence type="predicted"/>
<dbReference type="AlphaFoldDB" id="A0A918N480"/>
<protein>
    <submittedName>
        <fullName evidence="1">Uncharacterized protein</fullName>
    </submittedName>
</protein>
<comment type="caution">
    <text evidence="1">The sequence shown here is derived from an EMBL/GenBank/DDBJ whole genome shotgun (WGS) entry which is preliminary data.</text>
</comment>
<name>A0A918N480_9FLAO</name>
<evidence type="ECO:0000313" key="2">
    <source>
        <dbReference type="Proteomes" id="UP000601108"/>
    </source>
</evidence>
<gene>
    <name evidence="1" type="ORF">GCM10007384_19190</name>
</gene>
<sequence>MWILIDFYINQDYISKNECVNRFDKISDCHGKCILSSRFEKYRKNTSSKQIPNCKEIEIEAFLFIPMKAQSTLYLQSIKTGEIISFNSLYNYFYKTFVFHPPRRILSFVYIYYLLLT</sequence>
<reference evidence="1 2" key="1">
    <citation type="journal article" date="2014" name="Int. J. Syst. Evol. Microbiol.">
        <title>Complete genome sequence of Corynebacterium casei LMG S-19264T (=DSM 44701T), isolated from a smear-ripened cheese.</title>
        <authorList>
            <consortium name="US DOE Joint Genome Institute (JGI-PGF)"/>
            <person name="Walter F."/>
            <person name="Albersmeier A."/>
            <person name="Kalinowski J."/>
            <person name="Ruckert C."/>
        </authorList>
    </citation>
    <scope>NUCLEOTIDE SEQUENCE [LARGE SCALE GENOMIC DNA]</scope>
    <source>
        <strain evidence="1 2">KCTC 12285</strain>
    </source>
</reference>